<dbReference type="Pfam" id="PF00425">
    <property type="entry name" value="Chorismate_bind"/>
    <property type="match status" value="1"/>
</dbReference>
<dbReference type="InterPro" id="IPR019999">
    <property type="entry name" value="Anth_synth_I-like"/>
</dbReference>
<keyword evidence="3 8" id="KW-0808">Transferase</keyword>
<evidence type="ECO:0000259" key="7">
    <source>
        <dbReference type="Pfam" id="PF04715"/>
    </source>
</evidence>
<feature type="domain" description="Anthranilate synthase component I N-terminal" evidence="7">
    <location>
        <begin position="238"/>
        <end position="367"/>
    </location>
</feature>
<name>A0ABW2YFD5_9GAMM</name>
<dbReference type="Gene3D" id="3.60.120.10">
    <property type="entry name" value="Anthranilate synthase"/>
    <property type="match status" value="1"/>
</dbReference>
<dbReference type="EMBL" id="JBHTIF010000004">
    <property type="protein sequence ID" value="MFD0727087.1"/>
    <property type="molecule type" value="Genomic_DNA"/>
</dbReference>
<dbReference type="Pfam" id="PF00117">
    <property type="entry name" value="GATase"/>
    <property type="match status" value="1"/>
</dbReference>
<evidence type="ECO:0000259" key="5">
    <source>
        <dbReference type="Pfam" id="PF00117"/>
    </source>
</evidence>
<dbReference type="Proteomes" id="UP001597110">
    <property type="component" value="Unassembled WGS sequence"/>
</dbReference>
<dbReference type="Pfam" id="PF04715">
    <property type="entry name" value="Anth_synt_I_N"/>
    <property type="match status" value="1"/>
</dbReference>
<evidence type="ECO:0000256" key="4">
    <source>
        <dbReference type="ARBA" id="ARBA00022962"/>
    </source>
</evidence>
<dbReference type="PRINTS" id="PR00096">
    <property type="entry name" value="GATASE"/>
</dbReference>
<dbReference type="InterPro" id="IPR005802">
    <property type="entry name" value="ADC_synth_comp_1"/>
</dbReference>
<feature type="domain" description="Glutamine amidotransferase" evidence="5">
    <location>
        <begin position="7"/>
        <end position="190"/>
    </location>
</feature>
<evidence type="ECO:0000313" key="8">
    <source>
        <dbReference type="EMBL" id="MFD0727087.1"/>
    </source>
</evidence>
<gene>
    <name evidence="8" type="primary">pabB</name>
    <name evidence="8" type="ORF">ACFQ0E_15940</name>
</gene>
<dbReference type="EC" id="2.6.1.85" evidence="2"/>
<protein>
    <recommendedName>
        <fullName evidence="2">aminodeoxychorismate synthase</fullName>
        <ecNumber evidence="2">2.6.1.85</ecNumber>
    </recommendedName>
</protein>
<comment type="caution">
    <text evidence="8">The sequence shown here is derived from an EMBL/GenBank/DDBJ whole genome shotgun (WGS) entry which is preliminary data.</text>
</comment>
<evidence type="ECO:0000313" key="9">
    <source>
        <dbReference type="Proteomes" id="UP001597110"/>
    </source>
</evidence>
<accession>A0ABW2YFD5</accession>
<comment type="similarity">
    <text evidence="1">In the C-terminal section; belongs to the anthranilate synthase component I family.</text>
</comment>
<proteinExistence type="inferred from homology"/>
<dbReference type="InterPro" id="IPR029062">
    <property type="entry name" value="Class_I_gatase-like"/>
</dbReference>
<dbReference type="SUPFAM" id="SSF52317">
    <property type="entry name" value="Class I glutamine amidotransferase-like"/>
    <property type="match status" value="1"/>
</dbReference>
<dbReference type="PANTHER" id="PTHR11236">
    <property type="entry name" value="AMINOBENZOATE/ANTHRANILATE SYNTHASE"/>
    <property type="match status" value="1"/>
</dbReference>
<organism evidence="8 9">
    <name type="scientific">Lysobacter brunescens</name>
    <dbReference type="NCBI Taxonomy" id="262323"/>
    <lineage>
        <taxon>Bacteria</taxon>
        <taxon>Pseudomonadati</taxon>
        <taxon>Pseudomonadota</taxon>
        <taxon>Gammaproteobacteria</taxon>
        <taxon>Lysobacterales</taxon>
        <taxon>Lysobacteraceae</taxon>
        <taxon>Lysobacter</taxon>
    </lineage>
</organism>
<dbReference type="GO" id="GO:0046820">
    <property type="term" value="F:4-amino-4-deoxychorismate synthase activity"/>
    <property type="evidence" value="ECO:0007669"/>
    <property type="project" value="UniProtKB-EC"/>
</dbReference>
<dbReference type="InterPro" id="IPR015890">
    <property type="entry name" value="Chorismate_C"/>
</dbReference>
<evidence type="ECO:0000256" key="3">
    <source>
        <dbReference type="ARBA" id="ARBA00022679"/>
    </source>
</evidence>
<dbReference type="NCBIfam" id="TIGR00566">
    <property type="entry name" value="trpG_papA"/>
    <property type="match status" value="1"/>
</dbReference>
<keyword evidence="4" id="KW-0315">Glutamine amidotransferase</keyword>
<dbReference type="InterPro" id="IPR006805">
    <property type="entry name" value="Anth_synth_I_N"/>
</dbReference>
<dbReference type="PANTHER" id="PTHR11236:SF18">
    <property type="entry name" value="AMINODEOXYCHORISMATE SYNTHASE"/>
    <property type="match status" value="1"/>
</dbReference>
<dbReference type="PROSITE" id="PS51273">
    <property type="entry name" value="GATASE_TYPE_1"/>
    <property type="match status" value="1"/>
</dbReference>
<evidence type="ECO:0000256" key="2">
    <source>
        <dbReference type="ARBA" id="ARBA00013139"/>
    </source>
</evidence>
<keyword evidence="9" id="KW-1185">Reference proteome</keyword>
<dbReference type="NCBIfam" id="TIGR00553">
    <property type="entry name" value="pabB"/>
    <property type="match status" value="1"/>
</dbReference>
<dbReference type="InterPro" id="IPR017926">
    <property type="entry name" value="GATASE"/>
</dbReference>
<dbReference type="Gene3D" id="3.40.50.880">
    <property type="match status" value="1"/>
</dbReference>
<dbReference type="CDD" id="cd01743">
    <property type="entry name" value="GATase1_Anthranilate_Synthase"/>
    <property type="match status" value="1"/>
</dbReference>
<dbReference type="PRINTS" id="PR00097">
    <property type="entry name" value="ANTSNTHASEII"/>
</dbReference>
<evidence type="ECO:0000256" key="1">
    <source>
        <dbReference type="ARBA" id="ARBA00005970"/>
    </source>
</evidence>
<evidence type="ECO:0000259" key="6">
    <source>
        <dbReference type="Pfam" id="PF00425"/>
    </source>
</evidence>
<dbReference type="InterPro" id="IPR006221">
    <property type="entry name" value="TrpG/PapA_dom"/>
</dbReference>
<dbReference type="PRINTS" id="PR00099">
    <property type="entry name" value="CPSGATASE"/>
</dbReference>
<sequence>MDSMRVLLVDNYDSFTANIAHYLGDATGTPPTIVRNDETDWASLLAGDYDAIVISPGPGTPERDSDMGISNDVLRHATVPVLGVCLGHQALVHVHGGKVVHAPTPMHGRISAVEHDGSALFANIPSPFDVVRYHSLMAQEPLPEMLRVTARTPDGLVMAIEHATRPMWGVQFHPESIQTDFGRQIIHNFIDLARQHMQRKRRSARREAPVVAAALNVAERPAWQIQSRRIETGIDPQSVFLSQFAHSNASFWLDSSAVRPGYSRFSFMGDGNDTTARTLRHVIGDGAHADPASERDAVFGAIREGLSVDLIGGGRLPFDFVGGWVGYFGYELKALTEVGGPHRARQPDLLLRFITRFLAYDHLDGTWHAVATGPMSRAAEDAAWLDEIELALHGTPEAEDSIDDQQAEGLADVEFLPELDREAYRDRIAQCFAQINDGETYEVCLTNRMRARAPVETVSLYRHLRKVNPAPYAALLRFDDFDVLSSSPERFLHLSPNGVVEIKPIKGTRRRAMDAALDQAIVQELRGCEKDRAENLMIVDLTRNDLARVCEIGSVWVPKLMHVETYATVHQLVSTVRAQMRAGQDVVDLLQATFPGGSMTGAPKRRTLEIIDGLEASARGVYSGAIGFLSLNGAADLSMVIRTLVKHGDEIELGVGGAVIALSDADDEFEEILVKARALMRAVAGCVTGDSQRWSVPGECRGSDTIAGATVPGSVQQGA</sequence>
<dbReference type="RefSeq" id="WP_386825511.1">
    <property type="nucleotide sequence ID" value="NZ_JBHTIF010000004.1"/>
</dbReference>
<keyword evidence="8" id="KW-0032">Aminotransferase</keyword>
<feature type="domain" description="Chorismate-utilising enzyme C-terminal" evidence="6">
    <location>
        <begin position="421"/>
        <end position="675"/>
    </location>
</feature>
<reference evidence="9" key="1">
    <citation type="journal article" date="2019" name="Int. J. Syst. Evol. Microbiol.">
        <title>The Global Catalogue of Microorganisms (GCM) 10K type strain sequencing project: providing services to taxonomists for standard genome sequencing and annotation.</title>
        <authorList>
            <consortium name="The Broad Institute Genomics Platform"/>
            <consortium name="The Broad Institute Genome Sequencing Center for Infectious Disease"/>
            <person name="Wu L."/>
            <person name="Ma J."/>
        </authorList>
    </citation>
    <scope>NUCLEOTIDE SEQUENCE [LARGE SCALE GENOMIC DNA]</scope>
    <source>
        <strain evidence="9">CCUG 55585</strain>
    </source>
</reference>
<dbReference type="InterPro" id="IPR005801">
    <property type="entry name" value="ADC_synthase"/>
</dbReference>
<dbReference type="SUPFAM" id="SSF56322">
    <property type="entry name" value="ADC synthase"/>
    <property type="match status" value="1"/>
</dbReference>